<dbReference type="OrthoDB" id="415023at2759"/>
<dbReference type="SUPFAM" id="SSF54001">
    <property type="entry name" value="Cysteine proteinases"/>
    <property type="match status" value="1"/>
</dbReference>
<dbReference type="Proteomes" id="UP000677054">
    <property type="component" value="Unassembled WGS sequence"/>
</dbReference>
<evidence type="ECO:0000313" key="4">
    <source>
        <dbReference type="Proteomes" id="UP000677054"/>
    </source>
</evidence>
<gene>
    <name evidence="3" type="ORF">DSTB1V02_LOCUS10434</name>
</gene>
<dbReference type="Gene3D" id="3.90.70.80">
    <property type="match status" value="1"/>
</dbReference>
<dbReference type="InterPro" id="IPR050704">
    <property type="entry name" value="Peptidase_C85-like"/>
</dbReference>
<keyword evidence="4" id="KW-1185">Reference proteome</keyword>
<organism evidence="3">
    <name type="scientific">Darwinula stevensoni</name>
    <dbReference type="NCBI Taxonomy" id="69355"/>
    <lineage>
        <taxon>Eukaryota</taxon>
        <taxon>Metazoa</taxon>
        <taxon>Ecdysozoa</taxon>
        <taxon>Arthropoda</taxon>
        <taxon>Crustacea</taxon>
        <taxon>Oligostraca</taxon>
        <taxon>Ostracoda</taxon>
        <taxon>Podocopa</taxon>
        <taxon>Podocopida</taxon>
        <taxon>Darwinulocopina</taxon>
        <taxon>Darwinuloidea</taxon>
        <taxon>Darwinulidae</taxon>
        <taxon>Darwinula</taxon>
    </lineage>
</organism>
<dbReference type="EMBL" id="CAJPEV010002993">
    <property type="protein sequence ID" value="CAG0898625.1"/>
    <property type="molecule type" value="Genomic_DNA"/>
</dbReference>
<feature type="domain" description="OTU" evidence="2">
    <location>
        <begin position="171"/>
        <end position="302"/>
    </location>
</feature>
<evidence type="ECO:0000313" key="3">
    <source>
        <dbReference type="EMBL" id="CAD7250664.1"/>
    </source>
</evidence>
<evidence type="ECO:0000259" key="2">
    <source>
        <dbReference type="PROSITE" id="PS50802"/>
    </source>
</evidence>
<dbReference type="InterPro" id="IPR003323">
    <property type="entry name" value="OTU_dom"/>
</dbReference>
<name>A0A7R9AAN4_9CRUS</name>
<sequence length="309" mass="35192">MEGRARIESDDNLAAVGHSGVELNGECEEKRVRCEGLGLTIPKEDELLEKHRQERKKLQDQILKLKKGSNKTDKKKKKDVNAQIALLQVELEKKHAEEMKQLQTQQVTSVEDGVNDMHVTEKKVSKAQRRRERKEGQKLERERCIAEAEAEDTPRKQEMAQIQAKLDARNLQLVDILSDGDCLYNAIRVQLNEVHTVEELRHLAADYIREHRETFQPFLLDEEHLGEGDPVHHYCLNLENTKTWGGQVELQALSGALKCRLEVIQGDAPTLIFGDDLQTSLILTYHRFIYGLGEHYNAAMPLSSSLASS</sequence>
<dbReference type="PROSITE" id="PS50802">
    <property type="entry name" value="OTU"/>
    <property type="match status" value="1"/>
</dbReference>
<dbReference type="Pfam" id="PF02338">
    <property type="entry name" value="OTU"/>
    <property type="match status" value="1"/>
</dbReference>
<dbReference type="InterPro" id="IPR038765">
    <property type="entry name" value="Papain-like_cys_pep_sf"/>
</dbReference>
<dbReference type="GO" id="GO:0004843">
    <property type="term" value="F:cysteine-type deubiquitinase activity"/>
    <property type="evidence" value="ECO:0007669"/>
    <property type="project" value="TreeGrafter"/>
</dbReference>
<proteinExistence type="predicted"/>
<feature type="region of interest" description="Disordered" evidence="1">
    <location>
        <begin position="57"/>
        <end position="78"/>
    </location>
</feature>
<dbReference type="EMBL" id="LR902510">
    <property type="protein sequence ID" value="CAD7250664.1"/>
    <property type="molecule type" value="Genomic_DNA"/>
</dbReference>
<feature type="compositionally biased region" description="Basic residues" evidence="1">
    <location>
        <begin position="64"/>
        <end position="78"/>
    </location>
</feature>
<dbReference type="PANTHER" id="PTHR12419">
    <property type="entry name" value="OTU DOMAIN CONTAINING PROTEIN"/>
    <property type="match status" value="1"/>
</dbReference>
<evidence type="ECO:0000256" key="1">
    <source>
        <dbReference type="SAM" id="MobiDB-lite"/>
    </source>
</evidence>
<dbReference type="GO" id="GO:0016579">
    <property type="term" value="P:protein deubiquitination"/>
    <property type="evidence" value="ECO:0007669"/>
    <property type="project" value="TreeGrafter"/>
</dbReference>
<reference evidence="3" key="1">
    <citation type="submission" date="2020-11" db="EMBL/GenBank/DDBJ databases">
        <authorList>
            <person name="Tran Van P."/>
        </authorList>
    </citation>
    <scope>NUCLEOTIDE SEQUENCE</scope>
</reference>
<dbReference type="AlphaFoldDB" id="A0A7R9AAN4"/>
<accession>A0A7R9AAN4</accession>
<protein>
    <recommendedName>
        <fullName evidence="2">OTU domain-containing protein</fullName>
    </recommendedName>
</protein>
<dbReference type="PANTHER" id="PTHR12419:SF10">
    <property type="entry name" value="DEUBIQUITINASE OTUD6B"/>
    <property type="match status" value="1"/>
</dbReference>